<accession>A0ABT3P431</accession>
<dbReference type="Proteomes" id="UP001142810">
    <property type="component" value="Unassembled WGS sequence"/>
</dbReference>
<protein>
    <submittedName>
        <fullName evidence="1">DUF3301 domain-containing protein</fullName>
    </submittedName>
</protein>
<organism evidence="1 2">
    <name type="scientific">Alteromonas aquimaris</name>
    <dbReference type="NCBI Taxonomy" id="2998417"/>
    <lineage>
        <taxon>Bacteria</taxon>
        <taxon>Pseudomonadati</taxon>
        <taxon>Pseudomonadota</taxon>
        <taxon>Gammaproteobacteria</taxon>
        <taxon>Alteromonadales</taxon>
        <taxon>Alteromonadaceae</taxon>
        <taxon>Alteromonas/Salinimonas group</taxon>
        <taxon>Alteromonas</taxon>
    </lineage>
</organism>
<name>A0ABT3P431_9ALTE</name>
<gene>
    <name evidence="1" type="ORF">OPS25_03310</name>
</gene>
<reference evidence="1" key="1">
    <citation type="submission" date="2022-11" db="EMBL/GenBank/DDBJ databases">
        <title>Alteromonas sp. nov., isolated from sea water of the Qingdao.</title>
        <authorList>
            <person name="Wang Q."/>
        </authorList>
    </citation>
    <scope>NUCLEOTIDE SEQUENCE</scope>
    <source>
        <strain evidence="1">ASW11-7</strain>
    </source>
</reference>
<evidence type="ECO:0000313" key="2">
    <source>
        <dbReference type="Proteomes" id="UP001142810"/>
    </source>
</evidence>
<keyword evidence="2" id="KW-1185">Reference proteome</keyword>
<sequence length="101" mass="11793">MSLSELILLLIIVFVAFQFWRIRSISEAAYAYVSYYCKKNQLQLLSLSRRRTRISTKSGPLDWYSEFEFEFSGTGDDRYTGSIEMVGKRVVSTYTPAHRMN</sequence>
<dbReference type="EMBL" id="JAPFRD010000005">
    <property type="protein sequence ID" value="MCW8107532.1"/>
    <property type="molecule type" value="Genomic_DNA"/>
</dbReference>
<proteinExistence type="predicted"/>
<dbReference type="Pfam" id="PF11743">
    <property type="entry name" value="DUF3301"/>
    <property type="match status" value="1"/>
</dbReference>
<dbReference type="RefSeq" id="WP_265616240.1">
    <property type="nucleotide sequence ID" value="NZ_JAPFRD010000005.1"/>
</dbReference>
<comment type="caution">
    <text evidence="1">The sequence shown here is derived from an EMBL/GenBank/DDBJ whole genome shotgun (WGS) entry which is preliminary data.</text>
</comment>
<evidence type="ECO:0000313" key="1">
    <source>
        <dbReference type="EMBL" id="MCW8107532.1"/>
    </source>
</evidence>
<dbReference type="InterPro" id="IPR021732">
    <property type="entry name" value="DUF3301"/>
</dbReference>